<evidence type="ECO:0000256" key="1">
    <source>
        <dbReference type="ARBA" id="ARBA00004141"/>
    </source>
</evidence>
<dbReference type="GO" id="GO:0016020">
    <property type="term" value="C:membrane"/>
    <property type="evidence" value="ECO:0007669"/>
    <property type="project" value="UniProtKB-SubCell"/>
</dbReference>
<comment type="caution">
    <text evidence="8">The sequence shown here is derived from an EMBL/GenBank/DDBJ whole genome shotgun (WGS) entry which is preliminary data.</text>
</comment>
<keyword evidence="9" id="KW-1185">Reference proteome</keyword>
<dbReference type="PANTHER" id="PTHR22911:SF6">
    <property type="entry name" value="SOLUTE CARRIER FAMILY 35 MEMBER G1"/>
    <property type="match status" value="1"/>
</dbReference>
<sequence>MSTRTQYDQYDGDDVRLLAENAASTRAEVLPMPKCKAYKLKIQALLQATWDSGIACISFAALVFSFSAFFVKLMGHGVPVFQIVSFRSTTSFCVCAAYARATHITPLFGRRKHLKFLLSRGLFGAAAMTTYYFAIKLLPLADAVTLFFLNPAVTAVAAWLIMREPLGLRGVAGVVVSLCGLVLLTRPPFLFGSGDSSATTAAVSAAGGSAGSGALHGDGSLGVSAAGGAAEHAAAWDGARLLGTMFGLLSALLSAGAFISIRYVGKGEPALVLSVYFHVCAAASSAVPLAAGLPDRAVWPTGRQWGLLVGVAATSFWGQILVGRGFQLLHAARASAINLSQVVYSYILGLLFLHEGLTLYGGAGSVLIAAGAILSNLRPKKEAESGGREGGGAESSKELATVVLVREPGARVDAKQPRL</sequence>
<dbReference type="Proteomes" id="UP000075714">
    <property type="component" value="Unassembled WGS sequence"/>
</dbReference>
<evidence type="ECO:0000256" key="3">
    <source>
        <dbReference type="ARBA" id="ARBA00022692"/>
    </source>
</evidence>
<evidence type="ECO:0000256" key="6">
    <source>
        <dbReference type="SAM" id="Phobius"/>
    </source>
</evidence>
<feature type="transmembrane region" description="Helical" evidence="6">
    <location>
        <begin position="305"/>
        <end position="322"/>
    </location>
</feature>
<feature type="domain" description="EamA" evidence="7">
    <location>
        <begin position="52"/>
        <end position="185"/>
    </location>
</feature>
<keyword evidence="3 6" id="KW-0812">Transmembrane</keyword>
<accession>A0A150GVF9</accession>
<dbReference type="EMBL" id="LSYV01000007">
    <property type="protein sequence ID" value="KXZ53815.1"/>
    <property type="molecule type" value="Genomic_DNA"/>
</dbReference>
<gene>
    <name evidence="8" type="ORF">GPECTOR_6g733</name>
</gene>
<keyword evidence="4 6" id="KW-1133">Transmembrane helix</keyword>
<proteinExistence type="inferred from homology"/>
<feature type="domain" description="EamA" evidence="7">
    <location>
        <begin position="242"/>
        <end position="376"/>
    </location>
</feature>
<protein>
    <recommendedName>
        <fullName evidence="7">EamA domain-containing protein</fullName>
    </recommendedName>
</protein>
<dbReference type="InterPro" id="IPR037185">
    <property type="entry name" value="EmrE-like"/>
</dbReference>
<keyword evidence="5 6" id="KW-0472">Membrane</keyword>
<reference evidence="9" key="1">
    <citation type="journal article" date="2016" name="Nat. Commun.">
        <title>The Gonium pectorale genome demonstrates co-option of cell cycle regulation during the evolution of multicellularity.</title>
        <authorList>
            <person name="Hanschen E.R."/>
            <person name="Marriage T.N."/>
            <person name="Ferris P.J."/>
            <person name="Hamaji T."/>
            <person name="Toyoda A."/>
            <person name="Fujiyama A."/>
            <person name="Neme R."/>
            <person name="Noguchi H."/>
            <person name="Minakuchi Y."/>
            <person name="Suzuki M."/>
            <person name="Kawai-Toyooka H."/>
            <person name="Smith D.R."/>
            <person name="Sparks H."/>
            <person name="Anderson J."/>
            <person name="Bakaric R."/>
            <person name="Luria V."/>
            <person name="Karger A."/>
            <person name="Kirschner M.W."/>
            <person name="Durand P.M."/>
            <person name="Michod R.E."/>
            <person name="Nozaki H."/>
            <person name="Olson B.J."/>
        </authorList>
    </citation>
    <scope>NUCLEOTIDE SEQUENCE [LARGE SCALE GENOMIC DNA]</scope>
    <source>
        <strain evidence="9">NIES-2863</strain>
    </source>
</reference>
<dbReference type="InterPro" id="IPR000620">
    <property type="entry name" value="EamA_dom"/>
</dbReference>
<feature type="transmembrane region" description="Helical" evidence="6">
    <location>
        <begin position="48"/>
        <end position="71"/>
    </location>
</feature>
<comment type="subcellular location">
    <subcellularLocation>
        <location evidence="1">Membrane</location>
        <topology evidence="1">Multi-pass membrane protein</topology>
    </subcellularLocation>
</comment>
<evidence type="ECO:0000256" key="2">
    <source>
        <dbReference type="ARBA" id="ARBA00007635"/>
    </source>
</evidence>
<feature type="transmembrane region" description="Helical" evidence="6">
    <location>
        <begin position="140"/>
        <end position="161"/>
    </location>
</feature>
<feature type="transmembrane region" description="Helical" evidence="6">
    <location>
        <begin position="241"/>
        <end position="264"/>
    </location>
</feature>
<organism evidence="8 9">
    <name type="scientific">Gonium pectorale</name>
    <name type="common">Green alga</name>
    <dbReference type="NCBI Taxonomy" id="33097"/>
    <lineage>
        <taxon>Eukaryota</taxon>
        <taxon>Viridiplantae</taxon>
        <taxon>Chlorophyta</taxon>
        <taxon>core chlorophytes</taxon>
        <taxon>Chlorophyceae</taxon>
        <taxon>CS clade</taxon>
        <taxon>Chlamydomonadales</taxon>
        <taxon>Volvocaceae</taxon>
        <taxon>Gonium</taxon>
    </lineage>
</organism>
<dbReference type="SUPFAM" id="SSF103481">
    <property type="entry name" value="Multidrug resistance efflux transporter EmrE"/>
    <property type="match status" value="2"/>
</dbReference>
<dbReference type="PANTHER" id="PTHR22911">
    <property type="entry name" value="ACYL-MALONYL CONDENSING ENZYME-RELATED"/>
    <property type="match status" value="1"/>
</dbReference>
<name>A0A150GVF9_GONPE</name>
<feature type="transmembrane region" description="Helical" evidence="6">
    <location>
        <begin position="271"/>
        <end position="293"/>
    </location>
</feature>
<feature type="transmembrane region" description="Helical" evidence="6">
    <location>
        <begin position="83"/>
        <end position="101"/>
    </location>
</feature>
<comment type="similarity">
    <text evidence="2">Belongs to the drug/metabolite transporter (DMT) superfamily. Plant drug/metabolite exporter (P-DME) (TC 2.A.7.4) family.</text>
</comment>
<dbReference type="Gene3D" id="1.10.3730.20">
    <property type="match status" value="1"/>
</dbReference>
<feature type="transmembrane region" description="Helical" evidence="6">
    <location>
        <begin position="113"/>
        <end position="134"/>
    </location>
</feature>
<evidence type="ECO:0000313" key="9">
    <source>
        <dbReference type="Proteomes" id="UP000075714"/>
    </source>
</evidence>
<evidence type="ECO:0000256" key="4">
    <source>
        <dbReference type="ARBA" id="ARBA00022989"/>
    </source>
</evidence>
<evidence type="ECO:0000256" key="5">
    <source>
        <dbReference type="ARBA" id="ARBA00023136"/>
    </source>
</evidence>
<evidence type="ECO:0000259" key="7">
    <source>
        <dbReference type="Pfam" id="PF00892"/>
    </source>
</evidence>
<feature type="transmembrane region" description="Helical" evidence="6">
    <location>
        <begin position="166"/>
        <end position="184"/>
    </location>
</feature>
<evidence type="ECO:0000313" key="8">
    <source>
        <dbReference type="EMBL" id="KXZ53815.1"/>
    </source>
</evidence>
<feature type="transmembrane region" description="Helical" evidence="6">
    <location>
        <begin position="334"/>
        <end position="353"/>
    </location>
</feature>
<dbReference type="OrthoDB" id="306876at2759"/>
<dbReference type="AlphaFoldDB" id="A0A150GVF9"/>
<dbReference type="Pfam" id="PF00892">
    <property type="entry name" value="EamA"/>
    <property type="match status" value="2"/>
</dbReference>